<keyword evidence="3" id="KW-1185">Reference proteome</keyword>
<comment type="caution">
    <text evidence="2">The sequence shown here is derived from an EMBL/GenBank/DDBJ whole genome shotgun (WGS) entry which is preliminary data.</text>
</comment>
<sequence length="96" mass="10866">FWKIFNEASWLTSSNTPAVLGITNKRLLIYKLHLNSTIDLLEAIPLKDVASCKESNGLLNGGILIQLRNNKKLKFVFKKEQVTQIIQIISQSLKNV</sequence>
<protein>
    <submittedName>
        <fullName evidence="2">PH domain-containing protein</fullName>
    </submittedName>
</protein>
<proteinExistence type="predicted"/>
<evidence type="ECO:0000313" key="2">
    <source>
        <dbReference type="EMBL" id="MDV2686999.1"/>
    </source>
</evidence>
<dbReference type="RefSeq" id="WP_317124051.1">
    <property type="nucleotide sequence ID" value="NZ_JAWJBA010000186.1"/>
</dbReference>
<feature type="domain" description="YokE-like PH" evidence="1">
    <location>
        <begin position="14"/>
        <end position="90"/>
    </location>
</feature>
<accession>A0ABU3XHT9</accession>
<evidence type="ECO:0000259" key="1">
    <source>
        <dbReference type="Pfam" id="PF14470"/>
    </source>
</evidence>
<dbReference type="Proteomes" id="UP001287282">
    <property type="component" value="Unassembled WGS sequence"/>
</dbReference>
<feature type="non-terminal residue" evidence="2">
    <location>
        <position position="1"/>
    </location>
</feature>
<dbReference type="InterPro" id="IPR039519">
    <property type="entry name" value="YokE-like_PH"/>
</dbReference>
<reference evidence="2 3" key="1">
    <citation type="submission" date="2023-10" db="EMBL/GenBank/DDBJ databases">
        <title>Screening of Alkalihalobacillus lindianensis BZ-TG-R113 and Its Alleviation of Salt Stress on Rapeseed Growth.</title>
        <authorList>
            <person name="Zhao B."/>
            <person name="Guo T."/>
        </authorList>
    </citation>
    <scope>NUCLEOTIDE SEQUENCE [LARGE SCALE GENOMIC DNA]</scope>
    <source>
        <strain evidence="2 3">BZ-TG-R113</strain>
    </source>
</reference>
<feature type="non-terminal residue" evidence="2">
    <location>
        <position position="96"/>
    </location>
</feature>
<name>A0ABU3XHT9_9BACI</name>
<evidence type="ECO:0000313" key="3">
    <source>
        <dbReference type="Proteomes" id="UP001287282"/>
    </source>
</evidence>
<dbReference type="EMBL" id="JAWJBA010000186">
    <property type="protein sequence ID" value="MDV2686999.1"/>
    <property type="molecule type" value="Genomic_DNA"/>
</dbReference>
<dbReference type="Pfam" id="PF14470">
    <property type="entry name" value="bPH_3"/>
    <property type="match status" value="1"/>
</dbReference>
<organism evidence="2 3">
    <name type="scientific">Alkalihalophilus lindianensis</name>
    <dbReference type="NCBI Taxonomy" id="1630542"/>
    <lineage>
        <taxon>Bacteria</taxon>
        <taxon>Bacillati</taxon>
        <taxon>Bacillota</taxon>
        <taxon>Bacilli</taxon>
        <taxon>Bacillales</taxon>
        <taxon>Bacillaceae</taxon>
        <taxon>Alkalihalophilus</taxon>
    </lineage>
</organism>
<gene>
    <name evidence="2" type="ORF">RYX56_21860</name>
</gene>